<dbReference type="EMBL" id="PVTT01000002">
    <property type="protein sequence ID" value="PRY93540.1"/>
    <property type="molecule type" value="Genomic_DNA"/>
</dbReference>
<keyword evidence="3" id="KW-0808">Transferase</keyword>
<dbReference type="InterPro" id="IPR016181">
    <property type="entry name" value="Acyl_CoA_acyltransferase"/>
</dbReference>
<protein>
    <submittedName>
        <fullName evidence="3">RimJ/RimL family protein N-acetyltransferase</fullName>
    </submittedName>
</protein>
<dbReference type="PANTHER" id="PTHR43792:SF1">
    <property type="entry name" value="N-ACETYLTRANSFERASE DOMAIN-CONTAINING PROTEIN"/>
    <property type="match status" value="1"/>
</dbReference>
<dbReference type="OrthoDB" id="6293260at2"/>
<dbReference type="PANTHER" id="PTHR43792">
    <property type="entry name" value="GNAT FAMILY, PUTATIVE (AFU_ORTHOLOGUE AFUA_3G00765)-RELATED-RELATED"/>
    <property type="match status" value="1"/>
</dbReference>
<proteinExistence type="predicted"/>
<organism evidence="3 4">
    <name type="scientific">Hasllibacter halocynthiae</name>
    <dbReference type="NCBI Taxonomy" id="595589"/>
    <lineage>
        <taxon>Bacteria</taxon>
        <taxon>Pseudomonadati</taxon>
        <taxon>Pseudomonadota</taxon>
        <taxon>Alphaproteobacteria</taxon>
        <taxon>Rhodobacterales</taxon>
        <taxon>Roseobacteraceae</taxon>
        <taxon>Hasllibacter</taxon>
    </lineage>
</organism>
<dbReference type="Gene3D" id="3.40.630.30">
    <property type="match status" value="1"/>
</dbReference>
<reference evidence="3 4" key="1">
    <citation type="submission" date="2018-03" db="EMBL/GenBank/DDBJ databases">
        <title>Genomic Encyclopedia of Archaeal and Bacterial Type Strains, Phase II (KMG-II): from individual species to whole genera.</title>
        <authorList>
            <person name="Goeker M."/>
        </authorList>
    </citation>
    <scope>NUCLEOTIDE SEQUENCE [LARGE SCALE GENOMIC DNA]</scope>
    <source>
        <strain evidence="3 4">DSM 29318</strain>
    </source>
</reference>
<evidence type="ECO:0000256" key="1">
    <source>
        <dbReference type="SAM" id="MobiDB-lite"/>
    </source>
</evidence>
<dbReference type="Pfam" id="PF13302">
    <property type="entry name" value="Acetyltransf_3"/>
    <property type="match status" value="1"/>
</dbReference>
<evidence type="ECO:0000259" key="2">
    <source>
        <dbReference type="PROSITE" id="PS51186"/>
    </source>
</evidence>
<dbReference type="PROSITE" id="PS51186">
    <property type="entry name" value="GNAT"/>
    <property type="match status" value="1"/>
</dbReference>
<dbReference type="InterPro" id="IPR051531">
    <property type="entry name" value="N-acetyltransferase"/>
</dbReference>
<name>A0A2T0X3N1_9RHOB</name>
<dbReference type="Proteomes" id="UP000238801">
    <property type="component" value="Unassembled WGS sequence"/>
</dbReference>
<evidence type="ECO:0000313" key="4">
    <source>
        <dbReference type="Proteomes" id="UP000238801"/>
    </source>
</evidence>
<keyword evidence="4" id="KW-1185">Reference proteome</keyword>
<feature type="region of interest" description="Disordered" evidence="1">
    <location>
        <begin position="144"/>
        <end position="171"/>
    </location>
</feature>
<dbReference type="AlphaFoldDB" id="A0A2T0X3N1"/>
<dbReference type="InterPro" id="IPR000182">
    <property type="entry name" value="GNAT_dom"/>
</dbReference>
<dbReference type="SUPFAM" id="SSF55729">
    <property type="entry name" value="Acyl-CoA N-acyltransferases (Nat)"/>
    <property type="match status" value="1"/>
</dbReference>
<sequence>MTVLTTERLTLRPIALADWPGFEAFVASDRSRFMGGPGTDRDAVWRAFAHLAGLWHLKGYGPFAVREGGRTVGLAGAWEPLGIPEPEMSWAIWEDADEGRGLMTEAVRACLDHAWGTLNLPSLVSYIDPANLPSVRLAERLGARREPGAPTPEAGVMAWRHPDPRTHEVAA</sequence>
<feature type="domain" description="N-acetyltransferase" evidence="2">
    <location>
        <begin position="9"/>
        <end position="162"/>
    </location>
</feature>
<dbReference type="GO" id="GO:0016747">
    <property type="term" value="F:acyltransferase activity, transferring groups other than amino-acyl groups"/>
    <property type="evidence" value="ECO:0007669"/>
    <property type="project" value="InterPro"/>
</dbReference>
<accession>A0A2T0X3N1</accession>
<dbReference type="RefSeq" id="WP_158259417.1">
    <property type="nucleotide sequence ID" value="NZ_PVTT01000002.1"/>
</dbReference>
<comment type="caution">
    <text evidence="3">The sequence shown here is derived from an EMBL/GenBank/DDBJ whole genome shotgun (WGS) entry which is preliminary data.</text>
</comment>
<gene>
    <name evidence="3" type="ORF">BCF33_2412</name>
</gene>
<evidence type="ECO:0000313" key="3">
    <source>
        <dbReference type="EMBL" id="PRY93540.1"/>
    </source>
</evidence>
<feature type="compositionally biased region" description="Basic and acidic residues" evidence="1">
    <location>
        <begin position="160"/>
        <end position="171"/>
    </location>
</feature>